<accession>A0AAV7GJE8</accession>
<evidence type="ECO:0000313" key="1">
    <source>
        <dbReference type="EMBL" id="KAH0455930.1"/>
    </source>
</evidence>
<dbReference type="EMBL" id="JAGFBR010000014">
    <property type="protein sequence ID" value="KAH0455930.1"/>
    <property type="molecule type" value="Genomic_DNA"/>
</dbReference>
<proteinExistence type="predicted"/>
<dbReference type="PANTHER" id="PTHR31286">
    <property type="entry name" value="GLYCINE-RICH CELL WALL STRUCTURAL PROTEIN 1.8-LIKE"/>
    <property type="match status" value="1"/>
</dbReference>
<dbReference type="AlphaFoldDB" id="A0AAV7GJE8"/>
<organism evidence="1 2">
    <name type="scientific">Dendrobium chrysotoxum</name>
    <name type="common">Orchid</name>
    <dbReference type="NCBI Taxonomy" id="161865"/>
    <lineage>
        <taxon>Eukaryota</taxon>
        <taxon>Viridiplantae</taxon>
        <taxon>Streptophyta</taxon>
        <taxon>Embryophyta</taxon>
        <taxon>Tracheophyta</taxon>
        <taxon>Spermatophyta</taxon>
        <taxon>Magnoliopsida</taxon>
        <taxon>Liliopsida</taxon>
        <taxon>Asparagales</taxon>
        <taxon>Orchidaceae</taxon>
        <taxon>Epidendroideae</taxon>
        <taxon>Malaxideae</taxon>
        <taxon>Dendrobiinae</taxon>
        <taxon>Dendrobium</taxon>
    </lineage>
</organism>
<dbReference type="Proteomes" id="UP000775213">
    <property type="component" value="Unassembled WGS sequence"/>
</dbReference>
<evidence type="ECO:0000313" key="2">
    <source>
        <dbReference type="Proteomes" id="UP000775213"/>
    </source>
</evidence>
<comment type="caution">
    <text evidence="1">The sequence shown here is derived from an EMBL/GenBank/DDBJ whole genome shotgun (WGS) entry which is preliminary data.</text>
</comment>
<reference evidence="1 2" key="1">
    <citation type="journal article" date="2021" name="Hortic Res">
        <title>Chromosome-scale assembly of the Dendrobium chrysotoxum genome enhances the understanding of orchid evolution.</title>
        <authorList>
            <person name="Zhang Y."/>
            <person name="Zhang G.Q."/>
            <person name="Zhang D."/>
            <person name="Liu X.D."/>
            <person name="Xu X.Y."/>
            <person name="Sun W.H."/>
            <person name="Yu X."/>
            <person name="Zhu X."/>
            <person name="Wang Z.W."/>
            <person name="Zhao X."/>
            <person name="Zhong W.Y."/>
            <person name="Chen H."/>
            <person name="Yin W.L."/>
            <person name="Huang T."/>
            <person name="Niu S.C."/>
            <person name="Liu Z.J."/>
        </authorList>
    </citation>
    <scope>NUCLEOTIDE SEQUENCE [LARGE SCALE GENOMIC DNA]</scope>
    <source>
        <strain evidence="1">Lindl</strain>
    </source>
</reference>
<protein>
    <submittedName>
        <fullName evidence="1">Uncharacterized protein</fullName>
    </submittedName>
</protein>
<sequence>MRFLRLRLLSNLRWWVFSSRSSSLDFIRKFFFNLKLIAEFSVTLLDTLHVLIKLSNDLDYSRVFCHRSYFVNNCFMKILHALGSMFGRPLKVDNAIFVGSRASVVRVLVELDITKKYSDKVWLGPIKFGYIQMVEMEDFPSLCDSCKCIEHVRGECSSHSSVLNIGPPIMSNSTPSDGNAIVNAFAALNTVDLDGNPPPPVQPSQGYGGVEMVLGCGEADVISDIGIQAVDLPLVTCGTELLSEHVLSTPLIVGAIASDNLVAADISAKPIDNLDPQSVGLDHPLDDMVDDVVARVSSPNDNVVSDANQIYLNAIIHVSLVASLGVQLSSHMEVFKRNELIFYVPISVIYNAELKAQLALTLNNDDPSDWLEDSFSSACRGAGGDLVDDVDELQEMYSLQVGHIVHGPSPMAVGSVVRENQRNNFVGARLAIHDGS</sequence>
<name>A0AAV7GJE8_DENCH</name>
<keyword evidence="2" id="KW-1185">Reference proteome</keyword>
<dbReference type="PANTHER" id="PTHR31286:SF180">
    <property type="entry name" value="OS10G0362600 PROTEIN"/>
    <property type="match status" value="1"/>
</dbReference>
<gene>
    <name evidence="1" type="ORF">IEQ34_015962</name>
</gene>
<dbReference type="InterPro" id="IPR040256">
    <property type="entry name" value="At4g02000-like"/>
</dbReference>